<evidence type="ECO:0000313" key="2">
    <source>
        <dbReference type="EMBL" id="SFJ65137.1"/>
    </source>
</evidence>
<evidence type="ECO:0000313" key="3">
    <source>
        <dbReference type="Proteomes" id="UP000182829"/>
    </source>
</evidence>
<evidence type="ECO:0000256" key="1">
    <source>
        <dbReference type="SAM" id="MobiDB-lite"/>
    </source>
</evidence>
<dbReference type="Proteomes" id="UP000182829">
    <property type="component" value="Unassembled WGS sequence"/>
</dbReference>
<dbReference type="AlphaFoldDB" id="A0A1I3T6J0"/>
<dbReference type="EMBL" id="FORO01000052">
    <property type="protein sequence ID" value="SFJ65137.1"/>
    <property type="molecule type" value="Genomic_DNA"/>
</dbReference>
<dbReference type="InterPro" id="IPR055766">
    <property type="entry name" value="DUF7342"/>
</dbReference>
<feature type="region of interest" description="Disordered" evidence="1">
    <location>
        <begin position="15"/>
        <end position="52"/>
    </location>
</feature>
<accession>A0A1I3T6J0</accession>
<reference evidence="2 3" key="1">
    <citation type="submission" date="2016-10" db="EMBL/GenBank/DDBJ databases">
        <authorList>
            <person name="de Groot N.N."/>
        </authorList>
    </citation>
    <scope>NUCLEOTIDE SEQUENCE [LARGE SCALE GENOMIC DNA]</scope>
    <source>
        <strain evidence="2 3">SP2</strain>
    </source>
</reference>
<dbReference type="Pfam" id="PF24033">
    <property type="entry name" value="DUF7342"/>
    <property type="match status" value="1"/>
</dbReference>
<name>A0A1I3T6J0_9EURY</name>
<gene>
    <name evidence="2" type="ORF">SAMN05443661_1527</name>
</gene>
<evidence type="ECO:0008006" key="4">
    <source>
        <dbReference type="Google" id="ProtNLM"/>
    </source>
</evidence>
<organism evidence="2 3">
    <name type="scientific">Natronobacterium gregoryi</name>
    <dbReference type="NCBI Taxonomy" id="44930"/>
    <lineage>
        <taxon>Archaea</taxon>
        <taxon>Methanobacteriati</taxon>
        <taxon>Methanobacteriota</taxon>
        <taxon>Stenosarchaea group</taxon>
        <taxon>Halobacteria</taxon>
        <taxon>Halobacteriales</taxon>
        <taxon>Natrialbaceae</taxon>
        <taxon>Natronobacterium</taxon>
    </lineage>
</organism>
<proteinExistence type="predicted"/>
<feature type="compositionally biased region" description="Basic and acidic residues" evidence="1">
    <location>
        <begin position="22"/>
        <end position="41"/>
    </location>
</feature>
<dbReference type="OMA" id="YERNQEY"/>
<protein>
    <recommendedName>
        <fullName evidence="4">Sugar-specific transcriptional regulator TrmB</fullName>
    </recommendedName>
</protein>
<sequence>MVGGVRGIFSTEKTYSASSRLDGLKEPRPELMATDDERAESPDFDALTDPKELVSGDRTRDDFFDAVLGLDSPATVSEVADRAGHGVDAAREYLEWFERMGIITQVTESPATYERNQEYLHWRRVQKLREEYTTDELLSRLETERERDESYGETFDVDSPDAVSITEHASDTDRAVEDVWNDASAWKTTRRRIGLLERALTAGPENATEERTAV</sequence>